<gene>
    <name evidence="2" type="ORF">GCM10010967_11860</name>
</gene>
<keyword evidence="3" id="KW-1185">Reference proteome</keyword>
<accession>A0ABQ2HIY5</accession>
<dbReference type="Proteomes" id="UP000632339">
    <property type="component" value="Unassembled WGS sequence"/>
</dbReference>
<protein>
    <submittedName>
        <fullName evidence="2">Uncharacterized protein</fullName>
    </submittedName>
</protein>
<proteinExistence type="predicted"/>
<organism evidence="2 3">
    <name type="scientific">Dyadobacter beijingensis</name>
    <dbReference type="NCBI Taxonomy" id="365489"/>
    <lineage>
        <taxon>Bacteria</taxon>
        <taxon>Pseudomonadati</taxon>
        <taxon>Bacteroidota</taxon>
        <taxon>Cytophagia</taxon>
        <taxon>Cytophagales</taxon>
        <taxon>Spirosomataceae</taxon>
        <taxon>Dyadobacter</taxon>
    </lineage>
</organism>
<sequence>MLSFKSEDKTLLIWINGNTKLPESLTQEELAQLKENGDQRVIDQPETPVKGKQAAAQA</sequence>
<evidence type="ECO:0000313" key="2">
    <source>
        <dbReference type="EMBL" id="GGM81732.1"/>
    </source>
</evidence>
<evidence type="ECO:0000313" key="3">
    <source>
        <dbReference type="Proteomes" id="UP000632339"/>
    </source>
</evidence>
<dbReference type="RefSeq" id="WP_019942556.1">
    <property type="nucleotide sequence ID" value="NZ_BMLI01000001.1"/>
</dbReference>
<comment type="caution">
    <text evidence="2">The sequence shown here is derived from an EMBL/GenBank/DDBJ whole genome shotgun (WGS) entry which is preliminary data.</text>
</comment>
<name>A0ABQ2HIY5_9BACT</name>
<dbReference type="EMBL" id="BMLI01000001">
    <property type="protein sequence ID" value="GGM81732.1"/>
    <property type="molecule type" value="Genomic_DNA"/>
</dbReference>
<feature type="region of interest" description="Disordered" evidence="1">
    <location>
        <begin position="36"/>
        <end position="58"/>
    </location>
</feature>
<evidence type="ECO:0000256" key="1">
    <source>
        <dbReference type="SAM" id="MobiDB-lite"/>
    </source>
</evidence>
<reference evidence="3" key="1">
    <citation type="journal article" date="2019" name="Int. J. Syst. Evol. Microbiol.">
        <title>The Global Catalogue of Microorganisms (GCM) 10K type strain sequencing project: providing services to taxonomists for standard genome sequencing and annotation.</title>
        <authorList>
            <consortium name="The Broad Institute Genomics Platform"/>
            <consortium name="The Broad Institute Genome Sequencing Center for Infectious Disease"/>
            <person name="Wu L."/>
            <person name="Ma J."/>
        </authorList>
    </citation>
    <scope>NUCLEOTIDE SEQUENCE [LARGE SCALE GENOMIC DNA]</scope>
    <source>
        <strain evidence="3">CGMCC 1.6375</strain>
    </source>
</reference>